<dbReference type="STRING" id="1798553.A3H70_02455"/>
<sequence length="204" mass="23531">MSEYYHNLVTKKSFEILKQLQRTHNFILIGGWAVFVWTKSLKSKDIDIVLDYLELEKFKGQYELTKNDRLKKYEAKEGEVDIDIYVNNYSNPGLPAEEIEKYAVPRAGFRVPRPEVLLMLKQVAHEARSGTPKGAKDAIDIVSLLADGEIDFAFYNQLLDIYKKSGLKEKLKALLKSMNQVPERNLNQHALSRLRSRVMEQLGL</sequence>
<name>A0A1G2BXN4_9BACT</name>
<dbReference type="AlphaFoldDB" id="A0A1G2BXN4"/>
<protein>
    <recommendedName>
        <fullName evidence="3">Nucleotidyl transferase AbiEii/AbiGii toxin family protein</fullName>
    </recommendedName>
</protein>
<comment type="caution">
    <text evidence="1">The sequence shown here is derived from an EMBL/GenBank/DDBJ whole genome shotgun (WGS) entry which is preliminary data.</text>
</comment>
<reference evidence="1 2" key="1">
    <citation type="journal article" date="2016" name="Nat. Commun.">
        <title>Thousands of microbial genomes shed light on interconnected biogeochemical processes in an aquifer system.</title>
        <authorList>
            <person name="Anantharaman K."/>
            <person name="Brown C.T."/>
            <person name="Hug L.A."/>
            <person name="Sharon I."/>
            <person name="Castelle C.J."/>
            <person name="Probst A.J."/>
            <person name="Thomas B.C."/>
            <person name="Singh A."/>
            <person name="Wilkins M.J."/>
            <person name="Karaoz U."/>
            <person name="Brodie E.L."/>
            <person name="Williams K.H."/>
            <person name="Hubbard S.S."/>
            <person name="Banfield J.F."/>
        </authorList>
    </citation>
    <scope>NUCLEOTIDE SEQUENCE [LARGE SCALE GENOMIC DNA]</scope>
</reference>
<dbReference type="EMBL" id="MHKO01000009">
    <property type="protein sequence ID" value="OGY92947.1"/>
    <property type="molecule type" value="Genomic_DNA"/>
</dbReference>
<dbReference type="Proteomes" id="UP000178109">
    <property type="component" value="Unassembled WGS sequence"/>
</dbReference>
<evidence type="ECO:0008006" key="3">
    <source>
        <dbReference type="Google" id="ProtNLM"/>
    </source>
</evidence>
<proteinExistence type="predicted"/>
<gene>
    <name evidence="1" type="ORF">A3H70_02455</name>
</gene>
<organism evidence="1 2">
    <name type="scientific">Candidatus Komeilibacteria bacterium RIFCSPLOWO2_02_FULL_48_11</name>
    <dbReference type="NCBI Taxonomy" id="1798553"/>
    <lineage>
        <taxon>Bacteria</taxon>
        <taxon>Candidatus Komeiliibacteriota</taxon>
    </lineage>
</organism>
<evidence type="ECO:0000313" key="1">
    <source>
        <dbReference type="EMBL" id="OGY92947.1"/>
    </source>
</evidence>
<accession>A0A1G2BXN4</accession>
<evidence type="ECO:0000313" key="2">
    <source>
        <dbReference type="Proteomes" id="UP000178109"/>
    </source>
</evidence>